<reference evidence="2" key="1">
    <citation type="journal article" date="2020" name="New Phytol.">
        <title>Comparative genomics reveals dynamic genome evolution in host specialist ectomycorrhizal fungi.</title>
        <authorList>
            <person name="Lofgren L.A."/>
            <person name="Nguyen N.H."/>
            <person name="Vilgalys R."/>
            <person name="Ruytinx J."/>
            <person name="Liao H.L."/>
            <person name="Branco S."/>
            <person name="Kuo A."/>
            <person name="LaButti K."/>
            <person name="Lipzen A."/>
            <person name="Andreopoulos W."/>
            <person name="Pangilinan J."/>
            <person name="Riley R."/>
            <person name="Hundley H."/>
            <person name="Na H."/>
            <person name="Barry K."/>
            <person name="Grigoriev I.V."/>
            <person name="Stajich J.E."/>
            <person name="Kennedy P.G."/>
        </authorList>
    </citation>
    <scope>NUCLEOTIDE SEQUENCE</scope>
    <source>
        <strain evidence="2">FC423</strain>
    </source>
</reference>
<proteinExistence type="predicted"/>
<protein>
    <recommendedName>
        <fullName evidence="1">Chromo domain-containing protein</fullName>
    </recommendedName>
</protein>
<organism evidence="2 3">
    <name type="scientific">Suillus discolor</name>
    <dbReference type="NCBI Taxonomy" id="1912936"/>
    <lineage>
        <taxon>Eukaryota</taxon>
        <taxon>Fungi</taxon>
        <taxon>Dikarya</taxon>
        <taxon>Basidiomycota</taxon>
        <taxon>Agaricomycotina</taxon>
        <taxon>Agaricomycetes</taxon>
        <taxon>Agaricomycetidae</taxon>
        <taxon>Boletales</taxon>
        <taxon>Suillineae</taxon>
        <taxon>Suillaceae</taxon>
        <taxon>Suillus</taxon>
    </lineage>
</organism>
<dbReference type="GO" id="GO:0006338">
    <property type="term" value="P:chromatin remodeling"/>
    <property type="evidence" value="ECO:0007669"/>
    <property type="project" value="UniProtKB-ARBA"/>
</dbReference>
<dbReference type="AlphaFoldDB" id="A0A9P7F996"/>
<comment type="caution">
    <text evidence="2">The sequence shown here is derived from an EMBL/GenBank/DDBJ whole genome shotgun (WGS) entry which is preliminary data.</text>
</comment>
<dbReference type="GeneID" id="64693573"/>
<evidence type="ECO:0000313" key="2">
    <source>
        <dbReference type="EMBL" id="KAG2109016.1"/>
    </source>
</evidence>
<evidence type="ECO:0000259" key="1">
    <source>
        <dbReference type="PROSITE" id="PS50013"/>
    </source>
</evidence>
<feature type="domain" description="Chromo" evidence="1">
    <location>
        <begin position="1"/>
        <end position="46"/>
    </location>
</feature>
<dbReference type="RefSeq" id="XP_041293259.1">
    <property type="nucleotide sequence ID" value="XM_041431314.1"/>
</dbReference>
<dbReference type="PROSITE" id="PS50013">
    <property type="entry name" value="CHROMO_2"/>
    <property type="match status" value="1"/>
</dbReference>
<dbReference type="EMBL" id="JABBWM010000025">
    <property type="protein sequence ID" value="KAG2109016.1"/>
    <property type="molecule type" value="Genomic_DNA"/>
</dbReference>
<feature type="non-terminal residue" evidence="2">
    <location>
        <position position="1"/>
    </location>
</feature>
<dbReference type="InterPro" id="IPR000953">
    <property type="entry name" value="Chromo/chromo_shadow_dom"/>
</dbReference>
<accession>A0A9P7F996</accession>
<dbReference type="InterPro" id="IPR016197">
    <property type="entry name" value="Chromo-like_dom_sf"/>
</dbReference>
<keyword evidence="3" id="KW-1185">Reference proteome</keyword>
<dbReference type="Pfam" id="PF00385">
    <property type="entry name" value="Chromo"/>
    <property type="match status" value="1"/>
</dbReference>
<name>A0A9P7F996_9AGAM</name>
<dbReference type="SUPFAM" id="SSF54160">
    <property type="entry name" value="Chromo domain-like"/>
    <property type="match status" value="1"/>
</dbReference>
<dbReference type="CDD" id="cd00024">
    <property type="entry name" value="CD_CSD"/>
    <property type="match status" value="1"/>
</dbReference>
<gene>
    <name evidence="2" type="ORF">F5147DRAFT_576367</name>
</gene>
<dbReference type="InterPro" id="IPR023780">
    <property type="entry name" value="Chromo_domain"/>
</dbReference>
<dbReference type="OrthoDB" id="2650643at2759"/>
<dbReference type="Proteomes" id="UP000823399">
    <property type="component" value="Unassembled WGS sequence"/>
</dbReference>
<sequence length="88" mass="10572">KLEYLVHWKGYPREEREWLSASELRNTPQAIADFHHKHPAAPRPMPTMRLRFQALENLTVPTRVPHQLFNWEDGTFERDLHWSRDATI</sequence>
<dbReference type="Gene3D" id="2.40.50.40">
    <property type="match status" value="1"/>
</dbReference>
<evidence type="ECO:0000313" key="3">
    <source>
        <dbReference type="Proteomes" id="UP000823399"/>
    </source>
</evidence>